<dbReference type="Gene3D" id="3.90.660.10">
    <property type="match status" value="1"/>
</dbReference>
<dbReference type="InterPro" id="IPR002937">
    <property type="entry name" value="Amino_oxidase"/>
</dbReference>
<reference evidence="2 3" key="1">
    <citation type="submission" date="2019-07" db="EMBL/GenBank/DDBJ databases">
        <title>Ln-dependent methylotrophs.</title>
        <authorList>
            <person name="Tani A."/>
        </authorList>
    </citation>
    <scope>NUCLEOTIDE SEQUENCE [LARGE SCALE GENOMIC DNA]</scope>
    <source>
        <strain evidence="2 3">SM12</strain>
    </source>
</reference>
<gene>
    <name evidence="2" type="ORF">FNA46_19110</name>
</gene>
<dbReference type="Pfam" id="PF01593">
    <property type="entry name" value="Amino_oxidase"/>
    <property type="match status" value="1"/>
</dbReference>
<name>A0A549T268_9HYPH</name>
<accession>A0A549T268</accession>
<evidence type="ECO:0000313" key="2">
    <source>
        <dbReference type="EMBL" id="TRL35968.1"/>
    </source>
</evidence>
<sequence>MGAGLGNGEVLLGALPPKPGERAMTKPSVAIIGAGMAGLTLARRLSATARVTVFDKSRGTGGRLATRRTETTAFDHGAQYFTIRDSRFHTALEPYLEAGQVQAWAAALMRIGADGASERLADRAPRFVGVPAMTALPKALAEGLDLRLGCQILALQKTGDGWHLATKDRTFGPFDRVVATAPAPQTRQLMPFAAADLEALDGVRMNGCFTLMLTLKEGTLPPAEAAQVEHPVISWIAANHGKPDRDTAPALVVHANNRWADQHLEAPLETVRDSMMAACRTLCADFDWDAVLAIDIHRWRYANVETPLGQPFLLDNGLGLAACGDWCVGNRVEAAFLSATALADVMEPQLAKGC</sequence>
<proteinExistence type="predicted"/>
<keyword evidence="3" id="KW-1185">Reference proteome</keyword>
<dbReference type="InterPro" id="IPR036188">
    <property type="entry name" value="FAD/NAD-bd_sf"/>
</dbReference>
<comment type="caution">
    <text evidence="2">The sequence shown here is derived from an EMBL/GenBank/DDBJ whole genome shotgun (WGS) entry which is preliminary data.</text>
</comment>
<dbReference type="EMBL" id="VJMG01000059">
    <property type="protein sequence ID" value="TRL35968.1"/>
    <property type="molecule type" value="Genomic_DNA"/>
</dbReference>
<dbReference type="SUPFAM" id="SSF51905">
    <property type="entry name" value="FAD/NAD(P)-binding domain"/>
    <property type="match status" value="1"/>
</dbReference>
<dbReference type="GO" id="GO:0016491">
    <property type="term" value="F:oxidoreductase activity"/>
    <property type="evidence" value="ECO:0007669"/>
    <property type="project" value="InterPro"/>
</dbReference>
<organism evidence="2 3">
    <name type="scientific">Rhizobium straminoryzae</name>
    <dbReference type="NCBI Taxonomy" id="1387186"/>
    <lineage>
        <taxon>Bacteria</taxon>
        <taxon>Pseudomonadati</taxon>
        <taxon>Pseudomonadota</taxon>
        <taxon>Alphaproteobacteria</taxon>
        <taxon>Hyphomicrobiales</taxon>
        <taxon>Rhizobiaceae</taxon>
        <taxon>Rhizobium/Agrobacterium group</taxon>
        <taxon>Rhizobium</taxon>
    </lineage>
</organism>
<dbReference type="PANTHER" id="PTHR16128">
    <property type="entry name" value="FAD/NAD(P)-BINDING OXIDOREDUCTASE FAMILY PROTEIN"/>
    <property type="match status" value="1"/>
</dbReference>
<dbReference type="Pfam" id="PF13450">
    <property type="entry name" value="NAD_binding_8"/>
    <property type="match status" value="1"/>
</dbReference>
<dbReference type="PANTHER" id="PTHR16128:SF5">
    <property type="entry name" value="FAD_NAD(P)-BINDING OXIDOREDUCTASE FAMILY PROTEIN"/>
    <property type="match status" value="1"/>
</dbReference>
<dbReference type="Proteomes" id="UP000316801">
    <property type="component" value="Unassembled WGS sequence"/>
</dbReference>
<protein>
    <recommendedName>
        <fullName evidence="1">Amine oxidase domain-containing protein</fullName>
    </recommendedName>
</protein>
<evidence type="ECO:0000313" key="3">
    <source>
        <dbReference type="Proteomes" id="UP000316801"/>
    </source>
</evidence>
<dbReference type="AlphaFoldDB" id="A0A549T268"/>
<evidence type="ECO:0000259" key="1">
    <source>
        <dbReference type="Pfam" id="PF01593"/>
    </source>
</evidence>
<dbReference type="Gene3D" id="3.50.50.60">
    <property type="entry name" value="FAD/NAD(P)-binding domain"/>
    <property type="match status" value="1"/>
</dbReference>
<feature type="domain" description="Amine oxidase" evidence="1">
    <location>
        <begin position="130"/>
        <end position="304"/>
    </location>
</feature>